<proteinExistence type="predicted"/>
<name>U2CXD3_9BACE</name>
<evidence type="ECO:0000256" key="1">
    <source>
        <dbReference type="SAM" id="Phobius"/>
    </source>
</evidence>
<sequence length="41" mass="4668">MPLACGICSILAAFALTFIPFWMLIFIYFISDMAFFIPAFI</sequence>
<gene>
    <name evidence="2" type="ORF">HMPREF1981_00363</name>
</gene>
<comment type="caution">
    <text evidence="2">The sequence shown here is derived from an EMBL/GenBank/DDBJ whole genome shotgun (WGS) entry which is preliminary data.</text>
</comment>
<dbReference type="AlphaFoldDB" id="U2CXD3"/>
<keyword evidence="1" id="KW-0472">Membrane</keyword>
<keyword evidence="1" id="KW-0812">Transmembrane</keyword>
<evidence type="ECO:0000313" key="2">
    <source>
        <dbReference type="EMBL" id="ERI88718.1"/>
    </source>
</evidence>
<protein>
    <submittedName>
        <fullName evidence="2">Uncharacterized protein</fullName>
    </submittedName>
</protein>
<keyword evidence="1" id="KW-1133">Transmembrane helix</keyword>
<dbReference type="Proteomes" id="UP000016496">
    <property type="component" value="Unassembled WGS sequence"/>
</dbReference>
<organism evidence="2 3">
    <name type="scientific">Bacteroides pyogenes F0041</name>
    <dbReference type="NCBI Taxonomy" id="1321819"/>
    <lineage>
        <taxon>Bacteria</taxon>
        <taxon>Pseudomonadati</taxon>
        <taxon>Bacteroidota</taxon>
        <taxon>Bacteroidia</taxon>
        <taxon>Bacteroidales</taxon>
        <taxon>Bacteroidaceae</taxon>
        <taxon>Bacteroides</taxon>
    </lineage>
</organism>
<evidence type="ECO:0000313" key="3">
    <source>
        <dbReference type="Proteomes" id="UP000016496"/>
    </source>
</evidence>
<reference evidence="2 3" key="1">
    <citation type="submission" date="2013-08" db="EMBL/GenBank/DDBJ databases">
        <authorList>
            <person name="Weinstock G."/>
            <person name="Sodergren E."/>
            <person name="Wylie T."/>
            <person name="Fulton L."/>
            <person name="Fulton R."/>
            <person name="Fronick C."/>
            <person name="O'Laughlin M."/>
            <person name="Godfrey J."/>
            <person name="Miner T."/>
            <person name="Herter B."/>
            <person name="Appelbaum E."/>
            <person name="Cordes M."/>
            <person name="Lek S."/>
            <person name="Wollam A."/>
            <person name="Pepin K.H."/>
            <person name="Palsikar V.B."/>
            <person name="Mitreva M."/>
            <person name="Wilson R.K."/>
        </authorList>
    </citation>
    <scope>NUCLEOTIDE SEQUENCE [LARGE SCALE GENOMIC DNA]</scope>
    <source>
        <strain evidence="2 3">F0041</strain>
    </source>
</reference>
<dbReference type="HOGENOM" id="CLU_3265975_0_0_10"/>
<feature type="transmembrane region" description="Helical" evidence="1">
    <location>
        <begin position="7"/>
        <end position="30"/>
    </location>
</feature>
<dbReference type="EMBL" id="AWSV01000025">
    <property type="protein sequence ID" value="ERI88718.1"/>
    <property type="molecule type" value="Genomic_DNA"/>
</dbReference>
<accession>U2CXD3</accession>